<dbReference type="SUPFAM" id="SSF57701">
    <property type="entry name" value="Zn2/Cys6 DNA-binding domain"/>
    <property type="match status" value="1"/>
</dbReference>
<sequence length="775" mass="88672">MKKNDTLSLKSVACIECRKQHRKCMRDCNSDICKRCSHMGLTCALPSADTVVDPNEPVDGMKQLRRMRATVDLLEHTIQQVELEINQCRGVHQQWSLTPTASGIPLHHSPQLLLSDKCMSSTAWLDDILSESSSSTDSISDRRSMNKETDNDSTATQSTTDQRDGAFSLSTTSPAQSNDDQYLKEQQQGLLLTTGKEWKMTLVNGQWRIETDIKTLRGLDQLNQIISRSPSPFPGFYVDTPITIEPCNMRTLLPVTVKLARNHLLYPPKVAWLDSSTLFPTPPILTFKPKWVIDRLVYMYFKCYNPSMPILHEPTYMEYYRQLKDPLTCPVTMALCTYICCGHHHATSSTTTNEANQTNVHGTEHDGNINSNNYDNDEDGVYDDNGYKWFSDMVDRRGMGEYFYRHCRNILDDIFDDPQRRLETVTSINLLKRFLMNTLRLSEMRKLETIAYLICLDLKPIYQSPTQSSKVERAMFARHYAFCIWCHVTVDFFMDSISQHEDLDFIYLEVLPGESDYTRNFVDLQNHLFEILLHPSVYIVFANVQKILLGTKVEMTLETILQFEHVAKKWWQNLPDHLRLCDDPYDFDTVMKCIRQTHDDSMLTLLLSFVDTIASFHYCLLKVQTKIGDGDGTMEIDSDVLSHIREKSVKACLDFSEMLMVIVNQLDTNVGYSQFLSDAFIFVAVDILASLALSSDKTTSYKAKQKIAMCFSALDAADFMAGHRVPVDSSPLTSSLINSNANLFHLYSQYPQPRYALLYDICRYLSPLDSSLDKA</sequence>
<gene>
    <name evidence="4" type="ORF">BCR42DRAFT_45501</name>
</gene>
<dbReference type="InterPro" id="IPR050987">
    <property type="entry name" value="AtrR-like"/>
</dbReference>
<dbReference type="CDD" id="cd12148">
    <property type="entry name" value="fungal_TF_MHR"/>
    <property type="match status" value="1"/>
</dbReference>
<feature type="domain" description="Zn(2)-C6 fungal-type" evidence="3">
    <location>
        <begin position="13"/>
        <end position="43"/>
    </location>
</feature>
<dbReference type="AlphaFoldDB" id="A0A1X2IGE0"/>
<accession>A0A1X2IGE0</accession>
<evidence type="ECO:0000313" key="5">
    <source>
        <dbReference type="Proteomes" id="UP000193560"/>
    </source>
</evidence>
<dbReference type="EMBL" id="MCGE01000012">
    <property type="protein sequence ID" value="ORZ15954.1"/>
    <property type="molecule type" value="Genomic_DNA"/>
</dbReference>
<comment type="caution">
    <text evidence="4">The sequence shown here is derived from an EMBL/GenBank/DDBJ whole genome shotgun (WGS) entry which is preliminary data.</text>
</comment>
<evidence type="ECO:0000259" key="3">
    <source>
        <dbReference type="PROSITE" id="PS00463"/>
    </source>
</evidence>
<dbReference type="PANTHER" id="PTHR46910:SF1">
    <property type="entry name" value="MISCELLANEOUS ZN(II)2CYS6 TRANSCRIPTION FACTOR (EUROFUNG)-RELATED"/>
    <property type="match status" value="1"/>
</dbReference>
<dbReference type="Proteomes" id="UP000193560">
    <property type="component" value="Unassembled WGS sequence"/>
</dbReference>
<dbReference type="InterPro" id="IPR001138">
    <property type="entry name" value="Zn2Cys6_DnaBD"/>
</dbReference>
<feature type="region of interest" description="Disordered" evidence="2">
    <location>
        <begin position="348"/>
        <end position="377"/>
    </location>
</feature>
<dbReference type="CDD" id="cd00067">
    <property type="entry name" value="GAL4"/>
    <property type="match status" value="1"/>
</dbReference>
<evidence type="ECO:0000256" key="2">
    <source>
        <dbReference type="SAM" id="MobiDB-lite"/>
    </source>
</evidence>
<reference evidence="4 5" key="1">
    <citation type="submission" date="2016-07" db="EMBL/GenBank/DDBJ databases">
        <title>Pervasive Adenine N6-methylation of Active Genes in Fungi.</title>
        <authorList>
            <consortium name="DOE Joint Genome Institute"/>
            <person name="Mondo S.J."/>
            <person name="Dannebaum R.O."/>
            <person name="Kuo R.C."/>
            <person name="Labutti K."/>
            <person name="Haridas S."/>
            <person name="Kuo A."/>
            <person name="Salamov A."/>
            <person name="Ahrendt S.R."/>
            <person name="Lipzen A."/>
            <person name="Sullivan W."/>
            <person name="Andreopoulos W.B."/>
            <person name="Clum A."/>
            <person name="Lindquist E."/>
            <person name="Daum C."/>
            <person name="Ramamoorthy G.K."/>
            <person name="Gryganskyi A."/>
            <person name="Culley D."/>
            <person name="Magnuson J.K."/>
            <person name="James T.Y."/>
            <person name="O'Malley M.A."/>
            <person name="Stajich J.E."/>
            <person name="Spatafora J.W."/>
            <person name="Visel A."/>
            <person name="Grigoriev I.V."/>
        </authorList>
    </citation>
    <scope>NUCLEOTIDE SEQUENCE [LARGE SCALE GENOMIC DNA]</scope>
    <source>
        <strain evidence="4 5">NRRL 1336</strain>
    </source>
</reference>
<dbReference type="Gene3D" id="4.10.240.10">
    <property type="entry name" value="Zn(2)-C6 fungal-type DNA-binding domain"/>
    <property type="match status" value="1"/>
</dbReference>
<evidence type="ECO:0000313" key="4">
    <source>
        <dbReference type="EMBL" id="ORZ15954.1"/>
    </source>
</evidence>
<feature type="compositionally biased region" description="Polar residues" evidence="2">
    <location>
        <begin position="348"/>
        <end position="361"/>
    </location>
</feature>
<dbReference type="OrthoDB" id="2369992at2759"/>
<feature type="region of interest" description="Disordered" evidence="2">
    <location>
        <begin position="132"/>
        <end position="182"/>
    </location>
</feature>
<dbReference type="PANTHER" id="PTHR46910">
    <property type="entry name" value="TRANSCRIPTION FACTOR PDR1"/>
    <property type="match status" value="1"/>
</dbReference>
<dbReference type="GO" id="GO:0008270">
    <property type="term" value="F:zinc ion binding"/>
    <property type="evidence" value="ECO:0007669"/>
    <property type="project" value="InterPro"/>
</dbReference>
<feature type="compositionally biased region" description="Basic and acidic residues" evidence="2">
    <location>
        <begin position="139"/>
        <end position="150"/>
    </location>
</feature>
<name>A0A1X2IGE0_9FUNG</name>
<keyword evidence="1" id="KW-0539">Nucleus</keyword>
<keyword evidence="5" id="KW-1185">Reference proteome</keyword>
<dbReference type="PROSITE" id="PS00463">
    <property type="entry name" value="ZN2_CY6_FUNGAL_1"/>
    <property type="match status" value="1"/>
</dbReference>
<dbReference type="GO" id="GO:0000981">
    <property type="term" value="F:DNA-binding transcription factor activity, RNA polymerase II-specific"/>
    <property type="evidence" value="ECO:0007669"/>
    <property type="project" value="InterPro"/>
</dbReference>
<proteinExistence type="predicted"/>
<protein>
    <recommendedName>
        <fullName evidence="3">Zn(2)-C6 fungal-type domain-containing protein</fullName>
    </recommendedName>
</protein>
<evidence type="ECO:0000256" key="1">
    <source>
        <dbReference type="ARBA" id="ARBA00023242"/>
    </source>
</evidence>
<dbReference type="InterPro" id="IPR036864">
    <property type="entry name" value="Zn2-C6_fun-type_DNA-bd_sf"/>
</dbReference>
<organism evidence="4 5">
    <name type="scientific">Absidia repens</name>
    <dbReference type="NCBI Taxonomy" id="90262"/>
    <lineage>
        <taxon>Eukaryota</taxon>
        <taxon>Fungi</taxon>
        <taxon>Fungi incertae sedis</taxon>
        <taxon>Mucoromycota</taxon>
        <taxon>Mucoromycotina</taxon>
        <taxon>Mucoromycetes</taxon>
        <taxon>Mucorales</taxon>
        <taxon>Cunninghamellaceae</taxon>
        <taxon>Absidia</taxon>
    </lineage>
</organism>
<feature type="compositionally biased region" description="Polar residues" evidence="2">
    <location>
        <begin position="168"/>
        <end position="182"/>
    </location>
</feature>